<evidence type="ECO:0000259" key="3">
    <source>
        <dbReference type="SMART" id="SM00278"/>
    </source>
</evidence>
<dbReference type="NCBIfam" id="TIGR00426">
    <property type="entry name" value="competence protein ComEA helix-hairpin-helix repeat region"/>
    <property type="match status" value="1"/>
</dbReference>
<evidence type="ECO:0000313" key="5">
    <source>
        <dbReference type="Proteomes" id="UP000236724"/>
    </source>
</evidence>
<dbReference type="Gene3D" id="1.10.150.280">
    <property type="entry name" value="AF1531-like domain"/>
    <property type="match status" value="1"/>
</dbReference>
<accession>A0A1H6F728</accession>
<evidence type="ECO:0000313" key="4">
    <source>
        <dbReference type="EMBL" id="SEH05928.1"/>
    </source>
</evidence>
<feature type="region of interest" description="Disordered" evidence="1">
    <location>
        <begin position="96"/>
        <end position="128"/>
    </location>
</feature>
<dbReference type="InterPro" id="IPR051675">
    <property type="entry name" value="Endo/Exo/Phosphatase_dom_1"/>
</dbReference>
<dbReference type="InterPro" id="IPR010994">
    <property type="entry name" value="RuvA_2-like"/>
</dbReference>
<dbReference type="Proteomes" id="UP000236724">
    <property type="component" value="Unassembled WGS sequence"/>
</dbReference>
<feature type="domain" description="Helix-hairpin-helix DNA-binding motif class 1" evidence="3">
    <location>
        <begin position="66"/>
        <end position="85"/>
    </location>
</feature>
<dbReference type="PANTHER" id="PTHR21180">
    <property type="entry name" value="ENDONUCLEASE/EXONUCLEASE/PHOSPHATASE FAMILY DOMAIN-CONTAINING PROTEIN 1"/>
    <property type="match status" value="1"/>
</dbReference>
<dbReference type="GO" id="GO:0006281">
    <property type="term" value="P:DNA repair"/>
    <property type="evidence" value="ECO:0007669"/>
    <property type="project" value="InterPro"/>
</dbReference>
<feature type="compositionally biased region" description="Low complexity" evidence="1">
    <location>
        <begin position="98"/>
        <end position="119"/>
    </location>
</feature>
<dbReference type="GO" id="GO:0003677">
    <property type="term" value="F:DNA binding"/>
    <property type="evidence" value="ECO:0007669"/>
    <property type="project" value="InterPro"/>
</dbReference>
<dbReference type="InterPro" id="IPR004509">
    <property type="entry name" value="Competence_ComEA_HhH"/>
</dbReference>
<keyword evidence="2" id="KW-0732">Signal</keyword>
<dbReference type="AlphaFoldDB" id="A0A1H6F728"/>
<organism evidence="4 5">
    <name type="scientific">Candidatus Venteria ishoeyi</name>
    <dbReference type="NCBI Taxonomy" id="1899563"/>
    <lineage>
        <taxon>Bacteria</taxon>
        <taxon>Pseudomonadati</taxon>
        <taxon>Pseudomonadota</taxon>
        <taxon>Gammaproteobacteria</taxon>
        <taxon>Thiotrichales</taxon>
        <taxon>Thiotrichaceae</taxon>
        <taxon>Venteria</taxon>
    </lineage>
</organism>
<dbReference type="RefSeq" id="WP_286019261.1">
    <property type="nucleotide sequence ID" value="NZ_FMSV02000407.1"/>
</dbReference>
<feature type="chain" id="PRO_5014686529" evidence="2">
    <location>
        <begin position="24"/>
        <end position="128"/>
    </location>
</feature>
<dbReference type="InterPro" id="IPR003583">
    <property type="entry name" value="Hlx-hairpin-Hlx_DNA-bd_motif"/>
</dbReference>
<dbReference type="Pfam" id="PF12836">
    <property type="entry name" value="HHH_3"/>
    <property type="match status" value="1"/>
</dbReference>
<gene>
    <name evidence="4" type="primary">comEA</name>
    <name evidence="4" type="ORF">MBHS_01783</name>
</gene>
<dbReference type="GO" id="GO:0015627">
    <property type="term" value="C:type II protein secretion system complex"/>
    <property type="evidence" value="ECO:0007669"/>
    <property type="project" value="TreeGrafter"/>
</dbReference>
<name>A0A1H6F728_9GAMM</name>
<dbReference type="GO" id="GO:0015628">
    <property type="term" value="P:protein secretion by the type II secretion system"/>
    <property type="evidence" value="ECO:0007669"/>
    <property type="project" value="TreeGrafter"/>
</dbReference>
<dbReference type="SMART" id="SM00278">
    <property type="entry name" value="HhH1"/>
    <property type="match status" value="2"/>
</dbReference>
<dbReference type="SUPFAM" id="SSF47781">
    <property type="entry name" value="RuvA domain 2-like"/>
    <property type="match status" value="1"/>
</dbReference>
<dbReference type="EMBL" id="FMSV02000407">
    <property type="protein sequence ID" value="SEH05928.1"/>
    <property type="molecule type" value="Genomic_DNA"/>
</dbReference>
<evidence type="ECO:0000256" key="2">
    <source>
        <dbReference type="SAM" id="SignalP"/>
    </source>
</evidence>
<dbReference type="PANTHER" id="PTHR21180:SF32">
    <property type="entry name" value="ENDONUCLEASE_EXONUCLEASE_PHOSPHATASE FAMILY DOMAIN-CONTAINING PROTEIN 1"/>
    <property type="match status" value="1"/>
</dbReference>
<proteinExistence type="predicted"/>
<reference evidence="4 5" key="1">
    <citation type="submission" date="2016-10" db="EMBL/GenBank/DDBJ databases">
        <authorList>
            <person name="de Groot N.N."/>
        </authorList>
    </citation>
    <scope>NUCLEOTIDE SEQUENCE [LARGE SCALE GENOMIC DNA]</scope>
    <source>
        <strain evidence="4">MBHS1</strain>
    </source>
</reference>
<sequence>MKYFKHLLVTLFITAFYFSPAFADSQKIDINAANVTLLSTLAGIGEKKAQAIVDYRSKNGPFKSINGLEQVNGIGPKTIEKNKSLIMVKIMASKSNQVTTPQAPVTPAVTETAVAAPTPDSNEKANKQ</sequence>
<feature type="domain" description="Helix-hairpin-helix DNA-binding motif class 1" evidence="3">
    <location>
        <begin position="36"/>
        <end position="55"/>
    </location>
</feature>
<protein>
    <submittedName>
        <fullName evidence="4">ComE operon protein 1</fullName>
    </submittedName>
</protein>
<keyword evidence="5" id="KW-1185">Reference proteome</keyword>
<feature type="signal peptide" evidence="2">
    <location>
        <begin position="1"/>
        <end position="23"/>
    </location>
</feature>
<evidence type="ECO:0000256" key="1">
    <source>
        <dbReference type="SAM" id="MobiDB-lite"/>
    </source>
</evidence>